<gene>
    <name evidence="1" type="ORF">EHLA_2674</name>
</gene>
<dbReference type="GeneID" id="74988586"/>
<dbReference type="NCBIfam" id="TIGR04223">
    <property type="entry name" value="quorum_AgrD"/>
    <property type="match status" value="1"/>
</dbReference>
<protein>
    <submittedName>
        <fullName evidence="1">Staphylococcal AgrD</fullName>
    </submittedName>
</protein>
<dbReference type="AlphaFoldDB" id="A0A285PUB5"/>
<proteinExistence type="predicted"/>
<dbReference type="EMBL" id="LT907978">
    <property type="protein sequence ID" value="SOB73228.1"/>
    <property type="molecule type" value="Genomic_DNA"/>
</dbReference>
<evidence type="ECO:0000313" key="2">
    <source>
        <dbReference type="Proteomes" id="UP000217549"/>
    </source>
</evidence>
<accession>A0A285PUB5</accession>
<dbReference type="Proteomes" id="UP000217549">
    <property type="component" value="Chromosome I"/>
</dbReference>
<dbReference type="InterPro" id="IPR009229">
    <property type="entry name" value="AgrD"/>
</dbReference>
<name>A0A285PUB5_9FIRM</name>
<organism evidence="1 2">
    <name type="scientific">Anaerobutyricum hallii</name>
    <dbReference type="NCBI Taxonomy" id="39488"/>
    <lineage>
        <taxon>Bacteria</taxon>
        <taxon>Bacillati</taxon>
        <taxon>Bacillota</taxon>
        <taxon>Clostridia</taxon>
        <taxon>Lachnospirales</taxon>
        <taxon>Lachnospiraceae</taxon>
        <taxon>Anaerobutyricum</taxon>
    </lineage>
</organism>
<keyword evidence="2" id="KW-1185">Reference proteome</keyword>
<reference evidence="2" key="1">
    <citation type="submission" date="2017-09" db="EMBL/GenBank/DDBJ databases">
        <authorList>
            <person name="Shetty A S."/>
        </authorList>
    </citation>
    <scope>NUCLEOTIDE SEQUENCE [LARGE SCALE GENOMIC DNA]</scope>
</reference>
<dbReference type="RefSeq" id="WP_096241039.1">
    <property type="nucleotide sequence ID" value="NZ_JAFIKU010000041.1"/>
</dbReference>
<dbReference type="Pfam" id="PF05931">
    <property type="entry name" value="AgrD"/>
    <property type="match status" value="1"/>
</dbReference>
<sequence>MKTKDLKLQSAKALASASLKIGKVSADSACAYIFHQPKMPKELKALKEK</sequence>
<evidence type="ECO:0000313" key="1">
    <source>
        <dbReference type="EMBL" id="SOB73228.1"/>
    </source>
</evidence>
<dbReference type="KEGG" id="ehl:EHLA_2674"/>